<dbReference type="Proteomes" id="UP001374535">
    <property type="component" value="Chromosome 6"/>
</dbReference>
<evidence type="ECO:0000313" key="2">
    <source>
        <dbReference type="EMBL" id="WVZ06124.1"/>
    </source>
</evidence>
<evidence type="ECO:0000256" key="1">
    <source>
        <dbReference type="SAM" id="SignalP"/>
    </source>
</evidence>
<reference evidence="2 3" key="1">
    <citation type="journal article" date="2023" name="Life. Sci Alliance">
        <title>Evolutionary insights into 3D genome organization and epigenetic landscape of Vigna mungo.</title>
        <authorList>
            <person name="Junaid A."/>
            <person name="Singh B."/>
            <person name="Bhatia S."/>
        </authorList>
    </citation>
    <scope>NUCLEOTIDE SEQUENCE [LARGE SCALE GENOMIC DNA]</scope>
    <source>
        <strain evidence="2">Urdbean</strain>
    </source>
</reference>
<name>A0AAQ3RVM2_VIGMU</name>
<dbReference type="AlphaFoldDB" id="A0AAQ3RVM2"/>
<keyword evidence="3" id="KW-1185">Reference proteome</keyword>
<accession>A0AAQ3RVM2</accession>
<proteinExistence type="predicted"/>
<feature type="chain" id="PRO_5042995471" evidence="1">
    <location>
        <begin position="18"/>
        <end position="172"/>
    </location>
</feature>
<evidence type="ECO:0000313" key="3">
    <source>
        <dbReference type="Proteomes" id="UP001374535"/>
    </source>
</evidence>
<protein>
    <submittedName>
        <fullName evidence="2">Uncharacterized protein</fullName>
    </submittedName>
</protein>
<dbReference type="EMBL" id="CP144695">
    <property type="protein sequence ID" value="WVZ06124.1"/>
    <property type="molecule type" value="Genomic_DNA"/>
</dbReference>
<keyword evidence="1" id="KW-0732">Signal</keyword>
<gene>
    <name evidence="2" type="ORF">V8G54_019470</name>
</gene>
<feature type="signal peptide" evidence="1">
    <location>
        <begin position="1"/>
        <end position="17"/>
    </location>
</feature>
<sequence length="172" mass="18994">MDFVATAVLVVVHMVLPDSFCTLARLEGAANEERECHWKQVSSQIPNLLLWPPPRWLACPYRGRWRVMVSPRATSPTRPDKVSQSGGFGDNIRVDDAKEEVCLEECVHHNAVTELEDLQRDDGVGEEHQREREERKLDDIIGVGGVCVVLLGEGRGAAESGIKLPATVAENG</sequence>
<organism evidence="2 3">
    <name type="scientific">Vigna mungo</name>
    <name type="common">Black gram</name>
    <name type="synonym">Phaseolus mungo</name>
    <dbReference type="NCBI Taxonomy" id="3915"/>
    <lineage>
        <taxon>Eukaryota</taxon>
        <taxon>Viridiplantae</taxon>
        <taxon>Streptophyta</taxon>
        <taxon>Embryophyta</taxon>
        <taxon>Tracheophyta</taxon>
        <taxon>Spermatophyta</taxon>
        <taxon>Magnoliopsida</taxon>
        <taxon>eudicotyledons</taxon>
        <taxon>Gunneridae</taxon>
        <taxon>Pentapetalae</taxon>
        <taxon>rosids</taxon>
        <taxon>fabids</taxon>
        <taxon>Fabales</taxon>
        <taxon>Fabaceae</taxon>
        <taxon>Papilionoideae</taxon>
        <taxon>50 kb inversion clade</taxon>
        <taxon>NPAAA clade</taxon>
        <taxon>indigoferoid/millettioid clade</taxon>
        <taxon>Phaseoleae</taxon>
        <taxon>Vigna</taxon>
    </lineage>
</organism>